<reference evidence="2 3" key="1">
    <citation type="submission" date="2018-06" db="EMBL/GenBank/DDBJ databases">
        <title>Whole genome sequencing of four bacterial strains from South Shetland trench revealing bio-synthetic gene clusters.</title>
        <authorList>
            <person name="Abdel-Mageed W.M."/>
            <person name="Lehri B."/>
            <person name="Jarmusch S.A."/>
            <person name="Miranda K."/>
            <person name="Goodfellow M."/>
            <person name="Jaspars M."/>
            <person name="Karlyshev A.V."/>
        </authorList>
    </citation>
    <scope>NUCLEOTIDE SEQUENCE [LARGE SCALE GENOMIC DNA]</scope>
    <source>
        <strain evidence="2 3">SST1</strain>
    </source>
</reference>
<dbReference type="EMBL" id="QNTT01000147">
    <property type="protein sequence ID" value="RBA28705.1"/>
    <property type="molecule type" value="Genomic_DNA"/>
</dbReference>
<sequence>MRCCGPGSCSPLADGDANAAIAREVGVCEDTARRWRHRFCLERLEGLEDRPRPGRPRVFTPVEVAEVKALACSHPADHDLPLTRWSTTEFGVDRHGSPTPCGRSTRSSSATSPNLRVV</sequence>
<feature type="region of interest" description="Disordered" evidence="1">
    <location>
        <begin position="89"/>
        <end position="118"/>
    </location>
</feature>
<evidence type="ECO:0000256" key="1">
    <source>
        <dbReference type="SAM" id="MobiDB-lite"/>
    </source>
</evidence>
<organism evidence="2 3">
    <name type="scientific">Dietzia maris</name>
    <dbReference type="NCBI Taxonomy" id="37915"/>
    <lineage>
        <taxon>Bacteria</taxon>
        <taxon>Bacillati</taxon>
        <taxon>Actinomycetota</taxon>
        <taxon>Actinomycetes</taxon>
        <taxon>Mycobacteriales</taxon>
        <taxon>Dietziaceae</taxon>
        <taxon>Dietzia</taxon>
    </lineage>
</organism>
<gene>
    <name evidence="2" type="ORF">DQ226_18735</name>
</gene>
<name>A0A365P2D8_9ACTN</name>
<evidence type="ECO:0000313" key="2">
    <source>
        <dbReference type="EMBL" id="RBA28705.1"/>
    </source>
</evidence>
<protein>
    <recommendedName>
        <fullName evidence="4">Helix-turn-helix domain-containing protein</fullName>
    </recommendedName>
</protein>
<dbReference type="Proteomes" id="UP000252187">
    <property type="component" value="Unassembled WGS sequence"/>
</dbReference>
<dbReference type="SUPFAM" id="SSF46689">
    <property type="entry name" value="Homeodomain-like"/>
    <property type="match status" value="1"/>
</dbReference>
<proteinExistence type="predicted"/>
<evidence type="ECO:0008006" key="4">
    <source>
        <dbReference type="Google" id="ProtNLM"/>
    </source>
</evidence>
<accession>A0A365P2D8</accession>
<dbReference type="AlphaFoldDB" id="A0A365P2D8"/>
<dbReference type="InterPro" id="IPR009057">
    <property type="entry name" value="Homeodomain-like_sf"/>
</dbReference>
<dbReference type="Pfam" id="PF13565">
    <property type="entry name" value="HTH_32"/>
    <property type="match status" value="1"/>
</dbReference>
<feature type="compositionally biased region" description="Polar residues" evidence="1">
    <location>
        <begin position="102"/>
        <end position="118"/>
    </location>
</feature>
<comment type="caution">
    <text evidence="2">The sequence shown here is derived from an EMBL/GenBank/DDBJ whole genome shotgun (WGS) entry which is preliminary data.</text>
</comment>
<dbReference type="RefSeq" id="WP_119193562.1">
    <property type="nucleotide sequence ID" value="NZ_JAPWIO010000024.1"/>
</dbReference>
<evidence type="ECO:0000313" key="3">
    <source>
        <dbReference type="Proteomes" id="UP000252187"/>
    </source>
</evidence>